<proteinExistence type="predicted"/>
<dbReference type="RefSeq" id="WP_130306921.1">
    <property type="nucleotide sequence ID" value="NZ_SHKN01000001.1"/>
</dbReference>
<name>A0A4Q7VKU6_9BACT</name>
<organism evidence="1 2">
    <name type="scientific">Ancylomarina subtilis</name>
    <dbReference type="NCBI Taxonomy" id="1639035"/>
    <lineage>
        <taxon>Bacteria</taxon>
        <taxon>Pseudomonadati</taxon>
        <taxon>Bacteroidota</taxon>
        <taxon>Bacteroidia</taxon>
        <taxon>Marinilabiliales</taxon>
        <taxon>Marinifilaceae</taxon>
        <taxon>Ancylomarina</taxon>
    </lineage>
</organism>
<dbReference type="Gene3D" id="3.40.50.720">
    <property type="entry name" value="NAD(P)-binding Rossmann-like Domain"/>
    <property type="match status" value="1"/>
</dbReference>
<dbReference type="AlphaFoldDB" id="A0A4Q7VKU6"/>
<sequence>MQISNSKSISILSCGWLGESLAIDLLDKGFIVKGATTSPDKKERLSEQGIDAYQLRFENLNDAMKSFLNSEILVLNLTIKDLDLYKQFLPVLEQSPVKKLILISSTGVYRNSEKPVDENSELSESVWVSIEEIMKDNLNYQTAILRFSGLFGGNRKPGRFLSGRMVKGGDAPVNLIHRDDCIKIINEIIQQDVWEECFNCTADTHPSKREFYTKAAELIGVPLPIFDEEEGRSSSFKLITNEKLKRRLNYEFIHPDLMKALSLF</sequence>
<reference evidence="1 2" key="1">
    <citation type="submission" date="2019-02" db="EMBL/GenBank/DDBJ databases">
        <title>Genomic Encyclopedia of Type Strains, Phase IV (KMG-IV): sequencing the most valuable type-strain genomes for metagenomic binning, comparative biology and taxonomic classification.</title>
        <authorList>
            <person name="Goeker M."/>
        </authorList>
    </citation>
    <scope>NUCLEOTIDE SEQUENCE [LARGE SCALE GENOMIC DNA]</scope>
    <source>
        <strain evidence="1 2">DSM 28825</strain>
    </source>
</reference>
<evidence type="ECO:0000313" key="2">
    <source>
        <dbReference type="Proteomes" id="UP000293562"/>
    </source>
</evidence>
<keyword evidence="2" id="KW-1185">Reference proteome</keyword>
<dbReference type="InterPro" id="IPR036291">
    <property type="entry name" value="NAD(P)-bd_dom_sf"/>
</dbReference>
<dbReference type="SUPFAM" id="SSF51735">
    <property type="entry name" value="NAD(P)-binding Rossmann-fold domains"/>
    <property type="match status" value="1"/>
</dbReference>
<dbReference type="Proteomes" id="UP000293562">
    <property type="component" value="Unassembled WGS sequence"/>
</dbReference>
<dbReference type="OrthoDB" id="751203at2"/>
<protein>
    <submittedName>
        <fullName evidence="1">Nucleoside-diphosphate-sugar epimerase</fullName>
    </submittedName>
</protein>
<dbReference type="EMBL" id="SHKN01000001">
    <property type="protein sequence ID" value="RZT96842.1"/>
    <property type="molecule type" value="Genomic_DNA"/>
</dbReference>
<comment type="caution">
    <text evidence="1">The sequence shown here is derived from an EMBL/GenBank/DDBJ whole genome shotgun (WGS) entry which is preliminary data.</text>
</comment>
<accession>A0A4Q7VKU6</accession>
<gene>
    <name evidence="1" type="ORF">EV201_1493</name>
</gene>
<evidence type="ECO:0000313" key="1">
    <source>
        <dbReference type="EMBL" id="RZT96842.1"/>
    </source>
</evidence>